<dbReference type="EMBL" id="BLAL01000285">
    <property type="protein sequence ID" value="GET00330.1"/>
    <property type="molecule type" value="Genomic_DNA"/>
</dbReference>
<evidence type="ECO:0000313" key="2">
    <source>
        <dbReference type="Proteomes" id="UP000615446"/>
    </source>
</evidence>
<evidence type="ECO:0000313" key="1">
    <source>
        <dbReference type="EMBL" id="GET00330.1"/>
    </source>
</evidence>
<sequence length="135" mass="16074">MNLLGIYIQFCSISKARGLCKYMFEFGSKGIFILPTFGCTRYTRYCMNCMQRKKKIYYCDKIFQVIVLIFLNDKHFSDHLRENENRPMVIFLNGFDPGNSLRDWKQLERLTGYVTLVQIIMKFLDHIITILFKSL</sequence>
<dbReference type="Proteomes" id="UP000615446">
    <property type="component" value="Unassembled WGS sequence"/>
</dbReference>
<dbReference type="AlphaFoldDB" id="A0A8H3M728"/>
<name>A0A8H3M728_9GLOM</name>
<organism evidence="1 2">
    <name type="scientific">Rhizophagus clarus</name>
    <dbReference type="NCBI Taxonomy" id="94130"/>
    <lineage>
        <taxon>Eukaryota</taxon>
        <taxon>Fungi</taxon>
        <taxon>Fungi incertae sedis</taxon>
        <taxon>Mucoromycota</taxon>
        <taxon>Glomeromycotina</taxon>
        <taxon>Glomeromycetes</taxon>
        <taxon>Glomerales</taxon>
        <taxon>Glomeraceae</taxon>
        <taxon>Rhizophagus</taxon>
    </lineage>
</organism>
<gene>
    <name evidence="1" type="ORF">RCL2_002679100</name>
</gene>
<protein>
    <submittedName>
        <fullName evidence="1">Uncharacterized protein</fullName>
    </submittedName>
</protein>
<reference evidence="1" key="1">
    <citation type="submission" date="2019-10" db="EMBL/GenBank/DDBJ databases">
        <title>Conservation and host-specific expression of non-tandemly repeated heterogenous ribosome RNA gene in arbuscular mycorrhizal fungi.</title>
        <authorList>
            <person name="Maeda T."/>
            <person name="Kobayashi Y."/>
            <person name="Nakagawa T."/>
            <person name="Ezawa T."/>
            <person name="Yamaguchi K."/>
            <person name="Bino T."/>
            <person name="Nishimoto Y."/>
            <person name="Shigenobu S."/>
            <person name="Kawaguchi M."/>
        </authorList>
    </citation>
    <scope>NUCLEOTIDE SEQUENCE</scope>
    <source>
        <strain evidence="1">HR1</strain>
    </source>
</reference>
<accession>A0A8H3M728</accession>
<comment type="caution">
    <text evidence="1">The sequence shown here is derived from an EMBL/GenBank/DDBJ whole genome shotgun (WGS) entry which is preliminary data.</text>
</comment>
<proteinExistence type="predicted"/>